<dbReference type="Gene3D" id="3.80.10.10">
    <property type="entry name" value="Ribonuclease Inhibitor"/>
    <property type="match status" value="1"/>
</dbReference>
<protein>
    <recommendedName>
        <fullName evidence="3">Serine/threonine-protein kinase 11-interacting protein</fullName>
    </recommendedName>
</protein>
<evidence type="ECO:0000256" key="4">
    <source>
        <dbReference type="ARBA" id="ARBA00022490"/>
    </source>
</evidence>
<evidence type="ECO:0000259" key="9">
    <source>
        <dbReference type="Pfam" id="PF23142"/>
    </source>
</evidence>
<keyword evidence="6" id="KW-0677">Repeat</keyword>
<evidence type="ECO:0000256" key="1">
    <source>
        <dbReference type="ARBA" id="ARBA00004496"/>
    </source>
</evidence>
<evidence type="ECO:0000256" key="6">
    <source>
        <dbReference type="ARBA" id="ARBA00022737"/>
    </source>
</evidence>
<feature type="region of interest" description="Disordered" evidence="7">
    <location>
        <begin position="830"/>
        <end position="888"/>
    </location>
</feature>
<feature type="compositionally biased region" description="Polar residues" evidence="7">
    <location>
        <begin position="830"/>
        <end position="846"/>
    </location>
</feature>
<feature type="region of interest" description="Disordered" evidence="7">
    <location>
        <begin position="935"/>
        <end position="957"/>
    </location>
</feature>
<dbReference type="InterPro" id="IPR057288">
    <property type="entry name" value="PH_PLEKHM2"/>
</dbReference>
<dbReference type="PANTHER" id="PTHR15454:SF69">
    <property type="entry name" value="SERINE_THREONINE-PROTEIN KINASE 11-INTERACTING PROTEIN"/>
    <property type="match status" value="1"/>
</dbReference>
<evidence type="ECO:0000313" key="12">
    <source>
        <dbReference type="Proteomes" id="UP000215335"/>
    </source>
</evidence>
<sequence>MSRTMGTNGDPGLPGIQEIVKLAGLLRDTGDKVLSATSKLSLSTKLLADLNGAFSVIINETDDLESSFQVCNSSRNEVFRDIKFLHDFVQKTVGLKIQHNPNDTKVTVDITKFRHLKYLELQKVPLEMVKGIQGIRGQLECIVCSGGRGVGNIYELLAACGADAGAGFVWGSLHRLALPYNALTHLDKSLEYAPWLETIDLSHNAIKKATELEYLPSLRNANLGFNKLESVPSFHKTAYHNLHKLILKNNYIDNIDGLQGLECLMELDLSYNCLTDHSILWPLETMSMLIWVCLEGNPLSYHPRHRLHTIKRLHPSLSDSKFVLDDEPLNKSEKLFVSENRVFGMRSTMQRTSRRQGSGESSLASSFTQTYSETVGRTESPVRSRMTTSQSSDALERSIDVVTVGGSRSSGKKRRNVREAVIAEDDLDKERPKAKPNSLTNSYLEASMDHLETKRQILALRAKYGENNWLSNQAAAHVQSILGLQQLQASPLGASPLQQQLQSDLISSPFSSTFTEAQQGLAVVESLNAKASVSPIPPPSGNAQMHYLKDAPSEAKQDKTEHRRIEREYESTDEGIVVETETDAENEELALATNEVQEIPETSYDPDEEKGDLYLVVKKRGNESSDEILLIITPEDIKERDSITGKIKYRWATNTVLSCVLGRGTPTTVDITFDTTRKDRQARTYIADLDEAKKIVETLNEMIIIQPMLLKVFKCMKCSTHFSQDADNSIVTSMSAGAPPKCPTCKSTLVIQSDELPTPAPERLEKIPEKVVKPAESQREILPVESSSSQLPHSSSQSSIGGTEGGAISITTSLVHFDSHPQAQICCSATSLEESRESTPSASTSTKKYESDIEILSNPSQSSIEVLDDGSKSTTPHRKKSSEERRVAIAPSLLTIPDTTLVMAGLTESSSSGSLTDSVCTAYENKTLKLLDKTNEMSTSRSTSDAETVKGEIQESENSFAPVTNLTSMLGELLQSMKIGPSKDSISKSEESSEFVGTNIQYSYTNFSDVDHRIKLHIILNVFEHENEDLAFLLRADILTQSSTETFPGCLVMSTAKVYILRINGLEGEDPQRWLHKESSWTIDRLRSFAPLPFKQGVLVELQQPNKPGESPTNNVVLCILQDFQRTSNFLFYLTDSPLPASCEVEFMVPQYCSDSIKNILKSSKIHKEEDSIRLLALFSSAVLTSPSETIKLKVSGLIVTSSSLVIIQDKCHWLLPGNNKLPSIIAEQGMSNLIEVDFNETSLCLNLLDEVAGIEATWNLELVSAGAAEAVINSIRPPWEELFSVPLQINGPQVPASSGIIATTET</sequence>
<feature type="domain" description="PLEKHM2 PH" evidence="9">
    <location>
        <begin position="1008"/>
        <end position="1075"/>
    </location>
</feature>
<dbReference type="OrthoDB" id="7451790at2759"/>
<dbReference type="Pfam" id="PF15904">
    <property type="entry name" value="LIP1"/>
    <property type="match status" value="1"/>
</dbReference>
<evidence type="ECO:0000256" key="2">
    <source>
        <dbReference type="ARBA" id="ARBA00008771"/>
    </source>
</evidence>
<feature type="compositionally biased region" description="Polar residues" evidence="7">
    <location>
        <begin position="936"/>
        <end position="946"/>
    </location>
</feature>
<evidence type="ECO:0000256" key="3">
    <source>
        <dbReference type="ARBA" id="ARBA00020683"/>
    </source>
</evidence>
<organism evidence="11 12">
    <name type="scientific">Trichomalopsis sarcophagae</name>
    <dbReference type="NCBI Taxonomy" id="543379"/>
    <lineage>
        <taxon>Eukaryota</taxon>
        <taxon>Metazoa</taxon>
        <taxon>Ecdysozoa</taxon>
        <taxon>Arthropoda</taxon>
        <taxon>Hexapoda</taxon>
        <taxon>Insecta</taxon>
        <taxon>Pterygota</taxon>
        <taxon>Neoptera</taxon>
        <taxon>Endopterygota</taxon>
        <taxon>Hymenoptera</taxon>
        <taxon>Apocrita</taxon>
        <taxon>Proctotrupomorpha</taxon>
        <taxon>Chalcidoidea</taxon>
        <taxon>Pteromalidae</taxon>
        <taxon>Pteromalinae</taxon>
        <taxon>Trichomalopsis</taxon>
    </lineage>
</organism>
<evidence type="ECO:0000259" key="10">
    <source>
        <dbReference type="Pfam" id="PF25624"/>
    </source>
</evidence>
<gene>
    <name evidence="11" type="ORF">TSAR_013575</name>
</gene>
<keyword evidence="12" id="KW-1185">Reference proteome</keyword>
<dbReference type="GO" id="GO:0005737">
    <property type="term" value="C:cytoplasm"/>
    <property type="evidence" value="ECO:0007669"/>
    <property type="project" value="UniProtKB-SubCell"/>
</dbReference>
<dbReference type="SUPFAM" id="SSF52075">
    <property type="entry name" value="Outer arm dynein light chain 1"/>
    <property type="match status" value="1"/>
</dbReference>
<feature type="domain" description="LKB1 serine/threonine kinase interacting protein 1 N-terminal" evidence="8">
    <location>
        <begin position="19"/>
        <end position="101"/>
    </location>
</feature>
<dbReference type="InterPro" id="IPR057676">
    <property type="entry name" value="PH_S11IP_C"/>
</dbReference>
<dbReference type="STRING" id="543379.A0A232F8U7"/>
<dbReference type="Proteomes" id="UP000215335">
    <property type="component" value="Unassembled WGS sequence"/>
</dbReference>
<dbReference type="InterPro" id="IPR031782">
    <property type="entry name" value="LIP1_N"/>
</dbReference>
<feature type="region of interest" description="Disordered" evidence="7">
    <location>
        <begin position="756"/>
        <end position="805"/>
    </location>
</feature>
<feature type="region of interest" description="Disordered" evidence="7">
    <location>
        <begin position="348"/>
        <end position="394"/>
    </location>
</feature>
<feature type="domain" description="STK11-interacting protein C-terminal PH" evidence="10">
    <location>
        <begin position="1236"/>
        <end position="1290"/>
    </location>
</feature>
<keyword evidence="4" id="KW-0963">Cytoplasm</keyword>
<dbReference type="InterPro" id="IPR032675">
    <property type="entry name" value="LRR_dom_sf"/>
</dbReference>
<evidence type="ECO:0000256" key="7">
    <source>
        <dbReference type="SAM" id="MobiDB-lite"/>
    </source>
</evidence>
<reference evidence="11 12" key="1">
    <citation type="journal article" date="2017" name="Curr. Biol.">
        <title>The Evolution of Venom by Co-option of Single-Copy Genes.</title>
        <authorList>
            <person name="Martinson E.O."/>
            <person name="Mrinalini"/>
            <person name="Kelkar Y.D."/>
            <person name="Chang C.H."/>
            <person name="Werren J.H."/>
        </authorList>
    </citation>
    <scope>NUCLEOTIDE SEQUENCE [LARGE SCALE GENOMIC DNA]</scope>
    <source>
        <strain evidence="11 12">Alberta</strain>
        <tissue evidence="11">Whole body</tissue>
    </source>
</reference>
<evidence type="ECO:0000256" key="5">
    <source>
        <dbReference type="ARBA" id="ARBA00022614"/>
    </source>
</evidence>
<dbReference type="PANTHER" id="PTHR15454">
    <property type="entry name" value="NISCHARIN RELATED"/>
    <property type="match status" value="1"/>
</dbReference>
<feature type="compositionally biased region" description="Basic and acidic residues" evidence="7">
    <location>
        <begin position="762"/>
        <end position="779"/>
    </location>
</feature>
<dbReference type="Pfam" id="PF23142">
    <property type="entry name" value="PH_PLEKHM2"/>
    <property type="match status" value="1"/>
</dbReference>
<dbReference type="Pfam" id="PF25624">
    <property type="entry name" value="PH_S11IP_C"/>
    <property type="match status" value="1"/>
</dbReference>
<accession>A0A232F8U7</accession>
<proteinExistence type="inferred from homology"/>
<evidence type="ECO:0000313" key="11">
    <source>
        <dbReference type="EMBL" id="OXU27271.1"/>
    </source>
</evidence>
<feature type="compositionally biased region" description="Low complexity" evidence="7">
    <location>
        <begin position="786"/>
        <end position="799"/>
    </location>
</feature>
<evidence type="ECO:0000259" key="8">
    <source>
        <dbReference type="Pfam" id="PF15904"/>
    </source>
</evidence>
<dbReference type="PROSITE" id="PS51450">
    <property type="entry name" value="LRR"/>
    <property type="match status" value="2"/>
</dbReference>
<feature type="compositionally biased region" description="Polar residues" evidence="7">
    <location>
        <begin position="348"/>
        <end position="377"/>
    </location>
</feature>
<comment type="caution">
    <text evidence="11">The sequence shown here is derived from an EMBL/GenBank/DDBJ whole genome shotgun (WGS) entry which is preliminary data.</text>
</comment>
<comment type="subcellular location">
    <subcellularLocation>
        <location evidence="1">Cytoplasm</location>
    </subcellularLocation>
</comment>
<keyword evidence="5" id="KW-0433">Leucine-rich repeat</keyword>
<name>A0A232F8U7_9HYME</name>
<dbReference type="EMBL" id="NNAY01000636">
    <property type="protein sequence ID" value="OXU27271.1"/>
    <property type="molecule type" value="Genomic_DNA"/>
</dbReference>
<dbReference type="InterPro" id="IPR001611">
    <property type="entry name" value="Leu-rich_rpt"/>
</dbReference>
<comment type="similarity">
    <text evidence="2">Belongs to the STK11IP family.</text>
</comment>